<feature type="modified residue" description="N6-(pyridoxal phosphate)lysine" evidence="6">
    <location>
        <position position="261"/>
    </location>
</feature>
<comment type="similarity">
    <text evidence="2 7">Belongs to the group II decarboxylase family.</text>
</comment>
<dbReference type="GO" id="GO:0016831">
    <property type="term" value="F:carboxy-lyase activity"/>
    <property type="evidence" value="ECO:0007669"/>
    <property type="project" value="UniProtKB-KW"/>
</dbReference>
<keyword evidence="5 7" id="KW-0456">Lyase</keyword>
<protein>
    <submittedName>
        <fullName evidence="8">L-histidine carboxy-lyase (Histamine-forming)</fullName>
    </submittedName>
</protein>
<evidence type="ECO:0000256" key="3">
    <source>
        <dbReference type="ARBA" id="ARBA00022793"/>
    </source>
</evidence>
<evidence type="ECO:0000256" key="7">
    <source>
        <dbReference type="RuleBase" id="RU000382"/>
    </source>
</evidence>
<dbReference type="PANTHER" id="PTHR46101:SF18">
    <property type="entry name" value="HISTIDINE DECARBOXYLASE"/>
    <property type="match status" value="1"/>
</dbReference>
<dbReference type="InterPro" id="IPR002129">
    <property type="entry name" value="PyrdxlP-dep_de-COase"/>
</dbReference>
<evidence type="ECO:0000313" key="9">
    <source>
        <dbReference type="Proteomes" id="UP000245535"/>
    </source>
</evidence>
<dbReference type="Gene3D" id="3.40.640.10">
    <property type="entry name" value="Type I PLP-dependent aspartate aminotransferase-like (Major domain)"/>
    <property type="match status" value="1"/>
</dbReference>
<dbReference type="InterPro" id="IPR015421">
    <property type="entry name" value="PyrdxlP-dep_Trfase_major"/>
</dbReference>
<reference evidence="8 9" key="1">
    <citation type="submission" date="2018-03" db="EMBL/GenBank/DDBJ databases">
        <title>Genomic Encyclopedia of Archaeal and Bacterial Type Strains, Phase II (KMG-II): from individual species to whole genera.</title>
        <authorList>
            <person name="Goeker M."/>
        </authorList>
    </citation>
    <scope>NUCLEOTIDE SEQUENCE [LARGE SCALE GENOMIC DNA]</scope>
    <source>
        <strain evidence="8 9">DSM 28229</strain>
    </source>
</reference>
<dbReference type="InterPro" id="IPR051151">
    <property type="entry name" value="Group_II_Decarboxylase"/>
</dbReference>
<evidence type="ECO:0000256" key="4">
    <source>
        <dbReference type="ARBA" id="ARBA00022898"/>
    </source>
</evidence>
<keyword evidence="3" id="KW-0210">Decarboxylase</keyword>
<dbReference type="AlphaFoldDB" id="A0A315ZEV0"/>
<dbReference type="EMBL" id="QGDO01000001">
    <property type="protein sequence ID" value="PWJ43693.1"/>
    <property type="molecule type" value="Genomic_DNA"/>
</dbReference>
<organism evidence="8 9">
    <name type="scientific">Sediminitomix flava</name>
    <dbReference type="NCBI Taxonomy" id="379075"/>
    <lineage>
        <taxon>Bacteria</taxon>
        <taxon>Pseudomonadati</taxon>
        <taxon>Bacteroidota</taxon>
        <taxon>Cytophagia</taxon>
        <taxon>Cytophagales</taxon>
        <taxon>Flammeovirgaceae</taxon>
        <taxon>Sediminitomix</taxon>
    </lineage>
</organism>
<comment type="cofactor">
    <cofactor evidence="1 6 7">
        <name>pyridoxal 5'-phosphate</name>
        <dbReference type="ChEBI" id="CHEBI:597326"/>
    </cofactor>
</comment>
<dbReference type="Pfam" id="PF00282">
    <property type="entry name" value="Pyridoxal_deC"/>
    <property type="match status" value="1"/>
</dbReference>
<name>A0A315ZEV0_SEDFL</name>
<evidence type="ECO:0000256" key="1">
    <source>
        <dbReference type="ARBA" id="ARBA00001933"/>
    </source>
</evidence>
<sequence>MWKKLSKQEINEAVFSALRQNRHYKHEHVLGIPVSHLDDKVFYDNFEMLKDAPFLSTMVDNPNHIGCHTLGESEAFFAGTQAIERELVAMCAEDIFKGDEGEFDGYVSSGGTETNIQAVWIFRNLFNREFGAKNEEIAVICSDDTHYSGAKSANLLNVNYITVPVDQETRKIDVKILHQTVAEAKARGIKYFAGIVNMMTTMFGSVDNPQDYIDAFQANDVKFHLHVDAAFGGFMYPFSNNNNPVNFQNPYITSIGMDAHKMAQAPFGTGIFLIRKDYMQYALTEEAQYVSGMDMTLVGSRSGANAISVWMILKTYGYYGWTEKINMLLYRTNWLCKKLDQLGVEYYRDEHSNLVTMKSKFIPTELAQKYALVPESHTKENKWYKIVVMDHVSIDALNLFLEELEQSLAQTDEGVLV</sequence>
<evidence type="ECO:0000313" key="8">
    <source>
        <dbReference type="EMBL" id="PWJ43693.1"/>
    </source>
</evidence>
<dbReference type="Gene3D" id="3.90.1150.10">
    <property type="entry name" value="Aspartate Aminotransferase, domain 1"/>
    <property type="match status" value="1"/>
</dbReference>
<dbReference type="RefSeq" id="WP_109615234.1">
    <property type="nucleotide sequence ID" value="NZ_QGDO01000001.1"/>
</dbReference>
<dbReference type="Proteomes" id="UP000245535">
    <property type="component" value="Unassembled WGS sequence"/>
</dbReference>
<dbReference type="GO" id="GO:0030170">
    <property type="term" value="F:pyridoxal phosphate binding"/>
    <property type="evidence" value="ECO:0007669"/>
    <property type="project" value="InterPro"/>
</dbReference>
<keyword evidence="9" id="KW-1185">Reference proteome</keyword>
<evidence type="ECO:0000256" key="5">
    <source>
        <dbReference type="ARBA" id="ARBA00023239"/>
    </source>
</evidence>
<dbReference type="GO" id="GO:0019752">
    <property type="term" value="P:carboxylic acid metabolic process"/>
    <property type="evidence" value="ECO:0007669"/>
    <property type="project" value="InterPro"/>
</dbReference>
<dbReference type="PANTHER" id="PTHR46101">
    <property type="match status" value="1"/>
</dbReference>
<evidence type="ECO:0000256" key="6">
    <source>
        <dbReference type="PIRSR" id="PIRSR602129-50"/>
    </source>
</evidence>
<dbReference type="OrthoDB" id="9803665at2"/>
<dbReference type="InterPro" id="IPR015424">
    <property type="entry name" value="PyrdxlP-dep_Trfase"/>
</dbReference>
<evidence type="ECO:0000256" key="2">
    <source>
        <dbReference type="ARBA" id="ARBA00009533"/>
    </source>
</evidence>
<keyword evidence="4 6" id="KW-0663">Pyridoxal phosphate</keyword>
<comment type="caution">
    <text evidence="8">The sequence shown here is derived from an EMBL/GenBank/DDBJ whole genome shotgun (WGS) entry which is preliminary data.</text>
</comment>
<accession>A0A315ZEV0</accession>
<dbReference type="InterPro" id="IPR015422">
    <property type="entry name" value="PyrdxlP-dep_Trfase_small"/>
</dbReference>
<proteinExistence type="inferred from homology"/>
<gene>
    <name evidence="8" type="ORF">BC781_10139</name>
</gene>
<dbReference type="SUPFAM" id="SSF53383">
    <property type="entry name" value="PLP-dependent transferases"/>
    <property type="match status" value="1"/>
</dbReference>